<gene>
    <name evidence="4" type="ORF">ZT1A5_G7424</name>
</gene>
<feature type="compositionally biased region" description="Basic and acidic residues" evidence="3">
    <location>
        <begin position="136"/>
        <end position="153"/>
    </location>
</feature>
<feature type="compositionally biased region" description="Basic residues" evidence="3">
    <location>
        <begin position="888"/>
        <end position="897"/>
    </location>
</feature>
<evidence type="ECO:0000313" key="4">
    <source>
        <dbReference type="EMBL" id="SMY25982.1"/>
    </source>
</evidence>
<feature type="region of interest" description="Disordered" evidence="3">
    <location>
        <begin position="830"/>
        <end position="949"/>
    </location>
</feature>
<feature type="compositionally biased region" description="Basic and acidic residues" evidence="3">
    <location>
        <begin position="79"/>
        <end position="91"/>
    </location>
</feature>
<feature type="compositionally biased region" description="Polar residues" evidence="3">
    <location>
        <begin position="303"/>
        <end position="315"/>
    </location>
</feature>
<evidence type="ECO:0000256" key="1">
    <source>
        <dbReference type="ARBA" id="ARBA00004123"/>
    </source>
</evidence>
<dbReference type="Proteomes" id="UP000215453">
    <property type="component" value="Chromosome 7"/>
</dbReference>
<feature type="compositionally biased region" description="Basic and acidic residues" evidence="3">
    <location>
        <begin position="193"/>
        <end position="213"/>
    </location>
</feature>
<dbReference type="GO" id="GO:0003677">
    <property type="term" value="F:DNA binding"/>
    <property type="evidence" value="ECO:0007669"/>
    <property type="project" value="InterPro"/>
</dbReference>
<feature type="region of interest" description="Disordered" evidence="3">
    <location>
        <begin position="1"/>
        <end position="335"/>
    </location>
</feature>
<feature type="compositionally biased region" description="Polar residues" evidence="3">
    <location>
        <begin position="254"/>
        <end position="288"/>
    </location>
</feature>
<evidence type="ECO:0008006" key="6">
    <source>
        <dbReference type="Google" id="ProtNLM"/>
    </source>
</evidence>
<dbReference type="InterPro" id="IPR045138">
    <property type="entry name" value="MeCP2/MBD4"/>
</dbReference>
<feature type="compositionally biased region" description="Polar residues" evidence="3">
    <location>
        <begin position="708"/>
        <end position="718"/>
    </location>
</feature>
<organism evidence="4 5">
    <name type="scientific">Zymoseptoria tritici ST99CH_1A5</name>
    <dbReference type="NCBI Taxonomy" id="1276529"/>
    <lineage>
        <taxon>Eukaryota</taxon>
        <taxon>Fungi</taxon>
        <taxon>Dikarya</taxon>
        <taxon>Ascomycota</taxon>
        <taxon>Pezizomycotina</taxon>
        <taxon>Dothideomycetes</taxon>
        <taxon>Dothideomycetidae</taxon>
        <taxon>Mycosphaerellales</taxon>
        <taxon>Mycosphaerellaceae</taxon>
        <taxon>Zymoseptoria</taxon>
    </lineage>
</organism>
<feature type="compositionally biased region" description="Basic and acidic residues" evidence="3">
    <location>
        <begin position="27"/>
        <end position="50"/>
    </location>
</feature>
<comment type="subcellular location">
    <subcellularLocation>
        <location evidence="1">Nucleus</location>
    </subcellularLocation>
</comment>
<feature type="compositionally biased region" description="Basic residues" evidence="3">
    <location>
        <begin position="214"/>
        <end position="223"/>
    </location>
</feature>
<evidence type="ECO:0000256" key="2">
    <source>
        <dbReference type="ARBA" id="ARBA00023242"/>
    </source>
</evidence>
<accession>A0A1Y6LNH7</accession>
<evidence type="ECO:0000256" key="3">
    <source>
        <dbReference type="SAM" id="MobiDB-lite"/>
    </source>
</evidence>
<feature type="region of interest" description="Disordered" evidence="3">
    <location>
        <begin position="564"/>
        <end position="585"/>
    </location>
</feature>
<proteinExistence type="predicted"/>
<keyword evidence="2" id="KW-0539">Nucleus</keyword>
<sequence length="949" mass="104406">MPMMTWPDGHDAALPHTNHSNSMSSPRDIEPRRRRKHDSERERERQKDSTESLNTSRDKHRSSRKVSSSTKLPLRRRSTSRERDDRDRDSPRPGSASAERASGRTPVKEKKATFNIPIPEMDRRTAGSYPSFSKAHSRESVRDIPEAEKDDQSKRRHSTPATEGATSRAPPSPPLTADEPDIRRSASGGSMRDVADRVKTKTEDGRRSADSHRRKEKRMHSKKSGTSLQKDARYDDSELSSMPEAFPEDERKSTPNSGYRRTESTTTSNTASQPASTLTEDTTDSDATSIAPERKPSRRPHNHGTSNEYSSQSFADSRPKTPGQDYGTSPHVRSTPVIDVGMANTSTYKSMATPLTAKQMPMPPPPPPPPISGAKEAPRVDYLLKHGGLSHPVPKRLVQTGPTAPVQQYNVYQSPALSQAAPLEEYSKVFGGIHKRLDDYLQVLNNNGSLAVATGYKSVARRLLDKLSQVFARDISSQRCDCVVCKTIPQPNLSDEEDSGVSWGEILEFVAGRRELPQWPPFSIEPDDSGLGISGATAAPMQKLDIDVPDEYRDHYIRQNQKTKRAVQSWLSRQPDFPSSPPEEADEDTLMFAMMTTLPLHQRNLFIALMHGQNFVSASRAPTPAERPSTSSNALRRAQAALKRLYRLDRPPRDCESAMYLLNNPHLHGMLATLAEVNAAEWDILISGRFDGFLWSGAESSSFPPSISAFNSQTSSRVPSRGPNATPFSRNGTPFTNLSAIPSRGPTPFSGGPNDPNAIPSMFPTRGPTPGPNGLAISPPPPVQLDEDTEIAVAAELERNLFLDMERLEDAFELLHSRAESVRQLLRERSSGLAAQSQLRRGVGSDPVGVRLDTPASGMTDFEEEEDDGLGDTVSLAPDDSASQISVNRRHRHRRGERRTPAPEAVREEDESVFEEEHGAAAAGGGGANEAGRKARTTTTTPGGRRSKY</sequence>
<dbReference type="PANTHER" id="PTHR15074">
    <property type="entry name" value="METHYL-CPG-BINDING PROTEIN"/>
    <property type="match status" value="1"/>
</dbReference>
<evidence type="ECO:0000313" key="5">
    <source>
        <dbReference type="Proteomes" id="UP000215453"/>
    </source>
</evidence>
<feature type="compositionally biased region" description="Acidic residues" evidence="3">
    <location>
        <begin position="861"/>
        <end position="870"/>
    </location>
</feature>
<name>A0A1Y6LNH7_ZYMTR</name>
<protein>
    <recommendedName>
        <fullName evidence="6">5-Methylcytosine G/T mismatch-specific DNA glycosylase</fullName>
    </recommendedName>
</protein>
<dbReference type="AlphaFoldDB" id="A0A1Y6LNH7"/>
<feature type="region of interest" description="Disordered" evidence="3">
    <location>
        <begin position="708"/>
        <end position="738"/>
    </location>
</feature>
<dbReference type="PANTHER" id="PTHR15074:SF5">
    <property type="entry name" value="5-METHYLCYTOSINE G_T MISMATCH-SPECIFIC DNA GLYCOSYLASE"/>
    <property type="match status" value="1"/>
</dbReference>
<dbReference type="GO" id="GO:0005634">
    <property type="term" value="C:nucleus"/>
    <property type="evidence" value="ECO:0007669"/>
    <property type="project" value="UniProtKB-SubCell"/>
</dbReference>
<reference evidence="4 5" key="1">
    <citation type="submission" date="2016-10" db="EMBL/GenBank/DDBJ databases">
        <authorList>
            <person name="Varghese N."/>
        </authorList>
    </citation>
    <scope>NUCLEOTIDE SEQUENCE [LARGE SCALE GENOMIC DNA]</scope>
</reference>
<dbReference type="EMBL" id="LT882682">
    <property type="protein sequence ID" value="SMY25982.1"/>
    <property type="molecule type" value="Genomic_DNA"/>
</dbReference>
<feature type="compositionally biased region" description="Polar residues" evidence="3">
    <location>
        <begin position="726"/>
        <end position="738"/>
    </location>
</feature>